<evidence type="ECO:0000256" key="2">
    <source>
        <dbReference type="ARBA" id="ARBA00022729"/>
    </source>
</evidence>
<feature type="region of interest" description="Disordered" evidence="5">
    <location>
        <begin position="297"/>
        <end position="318"/>
    </location>
</feature>
<dbReference type="OrthoDB" id="2012278at2759"/>
<dbReference type="PANTHER" id="PTHR11069:SF23">
    <property type="entry name" value="LYSOSOMAL ACID GLUCOSYLCERAMIDASE"/>
    <property type="match status" value="1"/>
</dbReference>
<reference evidence="7" key="1">
    <citation type="submission" date="2022-11" db="EMBL/GenBank/DDBJ databases">
        <authorList>
            <person name="Scott C."/>
            <person name="Bruce N."/>
        </authorList>
    </citation>
    <scope>NUCLEOTIDE SEQUENCE</scope>
</reference>
<gene>
    <name evidence="7" type="ORF">PPNO1_LOCUS3648</name>
</gene>
<dbReference type="Gene3D" id="3.20.20.80">
    <property type="entry name" value="Glycosidases"/>
    <property type="match status" value="2"/>
</dbReference>
<protein>
    <recommendedName>
        <fullName evidence="6">Glycosyl hydrolase family 30 TIM-barrel domain-containing protein</fullName>
    </recommendedName>
</protein>
<dbReference type="Proteomes" id="UP000838763">
    <property type="component" value="Unassembled WGS sequence"/>
</dbReference>
<evidence type="ECO:0000256" key="1">
    <source>
        <dbReference type="ARBA" id="ARBA00005382"/>
    </source>
</evidence>
<evidence type="ECO:0000313" key="8">
    <source>
        <dbReference type="Proteomes" id="UP000838763"/>
    </source>
</evidence>
<dbReference type="Gene3D" id="2.60.40.1180">
    <property type="entry name" value="Golgi alpha-mannosidase II"/>
    <property type="match status" value="1"/>
</dbReference>
<dbReference type="GO" id="GO:0016020">
    <property type="term" value="C:membrane"/>
    <property type="evidence" value="ECO:0007669"/>
    <property type="project" value="GOC"/>
</dbReference>
<dbReference type="SUPFAM" id="SSF51445">
    <property type="entry name" value="(Trans)glycosidases"/>
    <property type="match status" value="1"/>
</dbReference>
<evidence type="ECO:0000259" key="6">
    <source>
        <dbReference type="Pfam" id="PF02055"/>
    </source>
</evidence>
<dbReference type="InterPro" id="IPR001139">
    <property type="entry name" value="Glyco_hydro_30"/>
</dbReference>
<keyword evidence="3 4" id="KW-0378">Hydrolase</keyword>
<evidence type="ECO:0000256" key="5">
    <source>
        <dbReference type="SAM" id="MobiDB-lite"/>
    </source>
</evidence>
<dbReference type="EMBL" id="CALLCH030000009">
    <property type="protein sequence ID" value="CAI4213904.1"/>
    <property type="molecule type" value="Genomic_DNA"/>
</dbReference>
<dbReference type="GO" id="GO:0006680">
    <property type="term" value="P:glucosylceramide catabolic process"/>
    <property type="evidence" value="ECO:0007669"/>
    <property type="project" value="TreeGrafter"/>
</dbReference>
<dbReference type="GO" id="GO:0004348">
    <property type="term" value="F:glucosylceramidase activity"/>
    <property type="evidence" value="ECO:0007669"/>
    <property type="project" value="InterPro"/>
</dbReference>
<comment type="similarity">
    <text evidence="1 4">Belongs to the glycosyl hydrolase 30 family.</text>
</comment>
<proteinExistence type="inferred from homology"/>
<feature type="compositionally biased region" description="Acidic residues" evidence="5">
    <location>
        <begin position="301"/>
        <end position="318"/>
    </location>
</feature>
<dbReference type="Pfam" id="PF02055">
    <property type="entry name" value="Glyco_hydro_30"/>
    <property type="match status" value="1"/>
</dbReference>
<accession>A0A9P1MAP5</accession>
<dbReference type="InterPro" id="IPR017853">
    <property type="entry name" value="GH"/>
</dbReference>
<comment type="caution">
    <text evidence="7">The sequence shown here is derived from an EMBL/GenBank/DDBJ whole genome shotgun (WGS) entry which is preliminary data.</text>
</comment>
<sequence length="318" mass="34123">MTDDHMVSIQPKNPGSPTAEPQYVWDGSDNGQLWVTKEAVNTYGVKTIYANAWSAPGYMKTNGNDAGGGNLKGEWSQAYADYLAQYIKFYQAEDITITHVGFLNEPDLSTSVESMMGVVTGHSYTSGPSSPLSTQLKSWMTEAGDNEGGWTAAWSQGGGPGEGLTWANNIHSAITNGNVSAYLYWIGAQDRPSNTNSKLIRVNNGKVEPSKRLWAFANWSRFVRPGAVRVGAQVINGGNDQSVTINVSGDDAYVIATAWVTDNTRDCDEITATLGTDGKSVSGNVPARSMVTFVLRPVAESPEEAPEESPAEDPVESP</sequence>
<evidence type="ECO:0000313" key="7">
    <source>
        <dbReference type="EMBL" id="CAI4213904.1"/>
    </source>
</evidence>
<dbReference type="InterPro" id="IPR013780">
    <property type="entry name" value="Glyco_hydro_b"/>
</dbReference>
<feature type="domain" description="Glycosyl hydrolase family 30 TIM-barrel" evidence="6">
    <location>
        <begin position="47"/>
        <end position="112"/>
    </location>
</feature>
<dbReference type="AlphaFoldDB" id="A0A9P1MAP5"/>
<name>A0A9P1MAP5_9PEZI</name>
<feature type="region of interest" description="Disordered" evidence="5">
    <location>
        <begin position="1"/>
        <end position="22"/>
    </location>
</feature>
<organism evidence="7 8">
    <name type="scientific">Parascedosporium putredinis</name>
    <dbReference type="NCBI Taxonomy" id="1442378"/>
    <lineage>
        <taxon>Eukaryota</taxon>
        <taxon>Fungi</taxon>
        <taxon>Dikarya</taxon>
        <taxon>Ascomycota</taxon>
        <taxon>Pezizomycotina</taxon>
        <taxon>Sordariomycetes</taxon>
        <taxon>Hypocreomycetidae</taxon>
        <taxon>Microascales</taxon>
        <taxon>Microascaceae</taxon>
        <taxon>Parascedosporium</taxon>
    </lineage>
</organism>
<keyword evidence="2" id="KW-0732">Signal</keyword>
<dbReference type="InterPro" id="IPR033453">
    <property type="entry name" value="Glyco_hydro_30_TIM-barrel"/>
</dbReference>
<evidence type="ECO:0000256" key="3">
    <source>
        <dbReference type="ARBA" id="ARBA00022801"/>
    </source>
</evidence>
<keyword evidence="8" id="KW-1185">Reference proteome</keyword>
<keyword evidence="4" id="KW-0326">Glycosidase</keyword>
<evidence type="ECO:0000256" key="4">
    <source>
        <dbReference type="RuleBase" id="RU361188"/>
    </source>
</evidence>
<dbReference type="PANTHER" id="PTHR11069">
    <property type="entry name" value="GLUCOSYLCERAMIDASE"/>
    <property type="match status" value="1"/>
</dbReference>